<dbReference type="EMBL" id="GBRH01279559">
    <property type="protein sequence ID" value="JAD18336.1"/>
    <property type="molecule type" value="Transcribed_RNA"/>
</dbReference>
<reference evidence="1" key="2">
    <citation type="journal article" date="2015" name="Data Brief">
        <title>Shoot transcriptome of the giant reed, Arundo donax.</title>
        <authorList>
            <person name="Barrero R.A."/>
            <person name="Guerrero F.D."/>
            <person name="Moolhuijzen P."/>
            <person name="Goolsby J.A."/>
            <person name="Tidwell J."/>
            <person name="Bellgard S.E."/>
            <person name="Bellgard M.I."/>
        </authorList>
    </citation>
    <scope>NUCLEOTIDE SEQUENCE</scope>
    <source>
        <tissue evidence="1">Shoot tissue taken approximately 20 cm above the soil surface</tissue>
    </source>
</reference>
<organism evidence="1">
    <name type="scientific">Arundo donax</name>
    <name type="common">Giant reed</name>
    <name type="synonym">Donax arundinaceus</name>
    <dbReference type="NCBI Taxonomy" id="35708"/>
    <lineage>
        <taxon>Eukaryota</taxon>
        <taxon>Viridiplantae</taxon>
        <taxon>Streptophyta</taxon>
        <taxon>Embryophyta</taxon>
        <taxon>Tracheophyta</taxon>
        <taxon>Spermatophyta</taxon>
        <taxon>Magnoliopsida</taxon>
        <taxon>Liliopsida</taxon>
        <taxon>Poales</taxon>
        <taxon>Poaceae</taxon>
        <taxon>PACMAD clade</taxon>
        <taxon>Arundinoideae</taxon>
        <taxon>Arundineae</taxon>
        <taxon>Arundo</taxon>
    </lineage>
</organism>
<accession>A0A0A8XWR8</accession>
<proteinExistence type="predicted"/>
<reference evidence="1" key="1">
    <citation type="submission" date="2014-09" db="EMBL/GenBank/DDBJ databases">
        <authorList>
            <person name="Magalhaes I.L.F."/>
            <person name="Oliveira U."/>
            <person name="Santos F.R."/>
            <person name="Vidigal T.H.D.A."/>
            <person name="Brescovit A.D."/>
            <person name="Santos A.J."/>
        </authorList>
    </citation>
    <scope>NUCLEOTIDE SEQUENCE</scope>
    <source>
        <tissue evidence="1">Shoot tissue taken approximately 20 cm above the soil surface</tissue>
    </source>
</reference>
<protein>
    <submittedName>
        <fullName evidence="1">Uncharacterized protein</fullName>
    </submittedName>
</protein>
<dbReference type="AlphaFoldDB" id="A0A0A8XWR8"/>
<name>A0A0A8XWR8_ARUDO</name>
<evidence type="ECO:0000313" key="1">
    <source>
        <dbReference type="EMBL" id="JAD18336.1"/>
    </source>
</evidence>
<sequence>MMCTTAIISNASYVYAPCHHRLPRHQDHAASSQLLSWTPMEDIMERLSLGAACKEPGWHKRGEACRAILKHKKF</sequence>